<evidence type="ECO:0000313" key="2">
    <source>
        <dbReference type="EMBL" id="RAV32017.1"/>
    </source>
</evidence>
<dbReference type="Proteomes" id="UP000251577">
    <property type="component" value="Unassembled WGS sequence"/>
</dbReference>
<comment type="caution">
    <text evidence="2">The sequence shown here is derived from an EMBL/GenBank/DDBJ whole genome shotgun (WGS) entry which is preliminary data.</text>
</comment>
<dbReference type="AlphaFoldDB" id="A0A364V5V1"/>
<protein>
    <submittedName>
        <fullName evidence="2">Uncharacterized protein</fullName>
    </submittedName>
</protein>
<accession>A0A364V5V1</accession>
<keyword evidence="3" id="KW-1185">Reference proteome</keyword>
<evidence type="ECO:0000313" key="3">
    <source>
        <dbReference type="Proteomes" id="UP000251577"/>
    </source>
</evidence>
<proteinExistence type="predicted"/>
<feature type="region of interest" description="Disordered" evidence="1">
    <location>
        <begin position="1"/>
        <end position="24"/>
    </location>
</feature>
<evidence type="ECO:0000256" key="1">
    <source>
        <dbReference type="SAM" id="MobiDB-lite"/>
    </source>
</evidence>
<dbReference type="EMBL" id="QHCV01000043">
    <property type="protein sequence ID" value="RAV32017.1"/>
    <property type="molecule type" value="Genomic_DNA"/>
</dbReference>
<organism evidence="2 3">
    <name type="scientific">Corynebacterium heidelbergense</name>
    <dbReference type="NCBI Taxonomy" id="2055947"/>
    <lineage>
        <taxon>Bacteria</taxon>
        <taxon>Bacillati</taxon>
        <taxon>Actinomycetota</taxon>
        <taxon>Actinomycetes</taxon>
        <taxon>Mycobacteriales</taxon>
        <taxon>Corynebacteriaceae</taxon>
        <taxon>Corynebacterium</taxon>
    </lineage>
</organism>
<sequence>MDSHLQQDYTEYYPPSETGTPMEQMLSEDELSPVPLLEVAGMEVSPIHSTDWGCGASNESAPSEVDWDSVPALPHPPTLTVTSSQPPHEVNLTFLAGRLDNDTDESSMILDSAGYPGSHTPHCSIRQVGAGTTEVVLDRSAAEQRGAQYISVQLGWHAVGGFQSRSWLLRVS</sequence>
<name>A0A364V5V1_9CORY</name>
<reference evidence="2 3" key="1">
    <citation type="journal article" date="2018" name="Syst. Appl. Microbiol.">
        <title>Corynebacterium heidelbergense sp. nov., isolated from the preen glands of Egyptian geese (Alopochen aegyptiacus).</title>
        <authorList>
            <person name="Braun M.S."/>
            <person name="Wang E."/>
            <person name="Zimmermann S."/>
            <person name="Wink M."/>
        </authorList>
    </citation>
    <scope>NUCLEOTIDE SEQUENCE [LARGE SCALE GENOMIC DNA]</scope>
    <source>
        <strain evidence="2 3">647</strain>
    </source>
</reference>
<gene>
    <name evidence="2" type="ORF">DLJ54_05315</name>
</gene>